<feature type="region of interest" description="Disordered" evidence="1">
    <location>
        <begin position="377"/>
        <end position="430"/>
    </location>
</feature>
<feature type="compositionally biased region" description="Polar residues" evidence="1">
    <location>
        <begin position="101"/>
        <end position="111"/>
    </location>
</feature>
<feature type="compositionally biased region" description="Polar residues" evidence="1">
    <location>
        <begin position="420"/>
        <end position="430"/>
    </location>
</feature>
<feature type="compositionally biased region" description="Low complexity" evidence="1">
    <location>
        <begin position="382"/>
        <end position="398"/>
    </location>
</feature>
<sequence length="910" mass="96198">MLQAIETTPQKYNNNNKISNTTLLLNHTTPSSSATKARATTVTPPTPPSPAIKTTTATSTPTTNNQSQNGNVAEEKQQRRRSIFYVPLVIEDDDDDGEHATQLSKQAVERNSSSSLHADSSSLGGQSSASNASTTSTTPERKSVASSSGSLSASGSKSKAEKNSNNNNLKKSTSLKNASATSKVAALLFERTNSTLGLGGSSSSSASSSATSGGVVKRSSGKKMSPPCGFNWTISGGGATDDTDLDEESDGGVAEQVKITSNTKKADKEKLKLGRLTQKSEKRHSTSSKSSIASNATTASLTKQSVGSKSSVNAKTKRYGIVLNGISLDDEHLQATVHTTTANVKTPTAKTTTPTKSQNPSNLVEFSEDDIMLATPTKQARSSRTSHNNNNNCNSISDNGKERTKHGKRVGSKNRANAMHDSNINIGDNDTTMQTNLVDTAIDKKRTNAAVDAECEYDEYERADDDGEGEGEGAVEGYDDDDDSEISRIQTNTSTPIKMMKSRSRTNILSVPSVEQHNLLSVAAAAVKPNAQNNNTTPLLLRAKSKTLPQNLSPSVVLQQPEALFDDGDTSLAYATQTKATKHTTTAGGSGSGGTSSTRAALRLIAPLSKVHHNLFGGSVASHIGAGAASNNGHNACAKGGHPTVTQHNKLAHSSSTSLITQTFPPKHLFLLKSTSKLPISQSGSSAEHTKSKATKSFSSDTTITSPPVQAACSSSASSSSVVVTSPAKKSLSFIRRAHSTKLSRNNSLLKSIASQHQQHIQQSSTNASASASASANMSGGNSVIDCSGSWGKDFYLNYDVCPLALDELETYFRSEQCTTLIRERFKILDIPLNCSAAAELHVEQQDSSLRELDTSCSSQQQLRETGTMTCSGTAEDDDAGHHSGELARKKCRRKGAVASWDFQLSESFF</sequence>
<protein>
    <submittedName>
        <fullName evidence="2">Uncharacterized protein</fullName>
    </submittedName>
</protein>
<feature type="compositionally biased region" description="Basic residues" evidence="1">
    <location>
        <begin position="403"/>
        <end position="412"/>
    </location>
</feature>
<feature type="compositionally biased region" description="Acidic residues" evidence="1">
    <location>
        <begin position="459"/>
        <end position="484"/>
    </location>
</feature>
<feature type="compositionally biased region" description="Polar residues" evidence="1">
    <location>
        <begin position="644"/>
        <end position="658"/>
    </location>
</feature>
<feature type="compositionally biased region" description="Low complexity" evidence="1">
    <location>
        <begin position="112"/>
        <end position="177"/>
    </location>
</feature>
<feature type="region of interest" description="Disordered" evidence="1">
    <location>
        <begin position="459"/>
        <end position="485"/>
    </location>
</feature>
<feature type="region of interest" description="Disordered" evidence="1">
    <location>
        <begin position="197"/>
        <end position="312"/>
    </location>
</feature>
<dbReference type="EMBL" id="GAMC01020540">
    <property type="protein sequence ID" value="JAB86015.1"/>
    <property type="molecule type" value="mRNA"/>
</dbReference>
<reference evidence="2" key="1">
    <citation type="submission" date="2013-07" db="EMBL/GenBank/DDBJ databases">
        <authorList>
            <person name="Geib S."/>
        </authorList>
    </citation>
    <scope>NUCLEOTIDE SEQUENCE</scope>
</reference>
<feature type="compositionally biased region" description="Basic and acidic residues" evidence="1">
    <location>
        <begin position="264"/>
        <end position="284"/>
    </location>
</feature>
<feature type="compositionally biased region" description="Low complexity" evidence="1">
    <location>
        <begin position="51"/>
        <end position="63"/>
    </location>
</feature>
<proteinExistence type="evidence at transcript level"/>
<organism evidence="2">
    <name type="scientific">Ceratitis capitata</name>
    <name type="common">Mediterranean fruit fly</name>
    <name type="synonym">Tephritis capitata</name>
    <dbReference type="NCBI Taxonomy" id="7213"/>
    <lineage>
        <taxon>Eukaryota</taxon>
        <taxon>Metazoa</taxon>
        <taxon>Ecdysozoa</taxon>
        <taxon>Arthropoda</taxon>
        <taxon>Hexapoda</taxon>
        <taxon>Insecta</taxon>
        <taxon>Pterygota</taxon>
        <taxon>Neoptera</taxon>
        <taxon>Endopterygota</taxon>
        <taxon>Diptera</taxon>
        <taxon>Brachycera</taxon>
        <taxon>Muscomorpha</taxon>
        <taxon>Tephritoidea</taxon>
        <taxon>Tephritidae</taxon>
        <taxon>Ceratitis</taxon>
        <taxon>Ceratitis</taxon>
    </lineage>
</organism>
<feature type="region of interest" description="Disordered" evidence="1">
    <location>
        <begin position="754"/>
        <end position="775"/>
    </location>
</feature>
<dbReference type="AlphaFoldDB" id="W8ADC6"/>
<feature type="region of interest" description="Disordered" evidence="1">
    <location>
        <begin position="680"/>
        <end position="703"/>
    </location>
</feature>
<feature type="compositionally biased region" description="Polar residues" evidence="1">
    <location>
        <begin position="301"/>
        <end position="312"/>
    </location>
</feature>
<evidence type="ECO:0000256" key="1">
    <source>
        <dbReference type="SAM" id="MobiDB-lite"/>
    </source>
</evidence>
<feature type="region of interest" description="Disordered" evidence="1">
    <location>
        <begin position="26"/>
        <end position="79"/>
    </location>
</feature>
<reference evidence="2" key="2">
    <citation type="journal article" date="2014" name="BMC Genomics">
        <title>A genomic perspective to assessing quality of mass-reared SIT flies used in Mediterranean fruit fly (Ceratitis capitata) eradication in California.</title>
        <authorList>
            <person name="Calla B."/>
            <person name="Hall B."/>
            <person name="Hou S."/>
            <person name="Geib S.M."/>
        </authorList>
    </citation>
    <scope>NUCLEOTIDE SEQUENCE</scope>
</reference>
<feature type="region of interest" description="Disordered" evidence="1">
    <location>
        <begin position="91"/>
        <end position="177"/>
    </location>
</feature>
<accession>W8ADC6</accession>
<name>W8ADC6_CERCA</name>
<evidence type="ECO:0000313" key="2">
    <source>
        <dbReference type="EMBL" id="JAB86015.1"/>
    </source>
</evidence>
<feature type="compositionally biased region" description="Acidic residues" evidence="1">
    <location>
        <begin position="241"/>
        <end position="250"/>
    </location>
</feature>
<feature type="region of interest" description="Disordered" evidence="1">
    <location>
        <begin position="635"/>
        <end position="658"/>
    </location>
</feature>
<feature type="compositionally biased region" description="Low complexity" evidence="1">
    <location>
        <begin position="201"/>
        <end position="214"/>
    </location>
</feature>
<dbReference type="OrthoDB" id="5572587at2759"/>
<feature type="compositionally biased region" description="Low complexity" evidence="1">
    <location>
        <begin position="287"/>
        <end position="300"/>
    </location>
</feature>
<feature type="compositionally biased region" description="Low complexity" evidence="1">
    <location>
        <begin position="34"/>
        <end position="43"/>
    </location>
</feature>